<dbReference type="EMBL" id="CAJVPW010007216">
    <property type="protein sequence ID" value="CAG8578436.1"/>
    <property type="molecule type" value="Genomic_DNA"/>
</dbReference>
<evidence type="ECO:0000313" key="1">
    <source>
        <dbReference type="EMBL" id="CAG8578436.1"/>
    </source>
</evidence>
<gene>
    <name evidence="1" type="ORF">SPELUC_LOCUS6268</name>
</gene>
<protein>
    <submittedName>
        <fullName evidence="1">4392_t:CDS:1</fullName>
    </submittedName>
</protein>
<organism evidence="1 2">
    <name type="scientific">Cetraspora pellucida</name>
    <dbReference type="NCBI Taxonomy" id="1433469"/>
    <lineage>
        <taxon>Eukaryota</taxon>
        <taxon>Fungi</taxon>
        <taxon>Fungi incertae sedis</taxon>
        <taxon>Mucoromycota</taxon>
        <taxon>Glomeromycotina</taxon>
        <taxon>Glomeromycetes</taxon>
        <taxon>Diversisporales</taxon>
        <taxon>Gigasporaceae</taxon>
        <taxon>Cetraspora</taxon>
    </lineage>
</organism>
<proteinExistence type="predicted"/>
<sequence length="143" mass="16567">MKQVKYHLHLKKVTLMIKNLPHPHTSNHIQEALKIGPFAKTIKKLEESQYSTISYIYPAIQKIKLKLSCSFDPINENNNNSQDNLSDAFDKLQINDEKNNESEIKPINTFELINIISKLYYVINVYYEDLELNSLVASLLDPC</sequence>
<evidence type="ECO:0000313" key="2">
    <source>
        <dbReference type="Proteomes" id="UP000789366"/>
    </source>
</evidence>
<keyword evidence="2" id="KW-1185">Reference proteome</keyword>
<comment type="caution">
    <text evidence="1">The sequence shown here is derived from an EMBL/GenBank/DDBJ whole genome shotgun (WGS) entry which is preliminary data.</text>
</comment>
<accession>A0ACA9MBG2</accession>
<reference evidence="1" key="1">
    <citation type="submission" date="2021-06" db="EMBL/GenBank/DDBJ databases">
        <authorList>
            <person name="Kallberg Y."/>
            <person name="Tangrot J."/>
            <person name="Rosling A."/>
        </authorList>
    </citation>
    <scope>NUCLEOTIDE SEQUENCE</scope>
    <source>
        <strain evidence="1">28 12/20/2015</strain>
    </source>
</reference>
<dbReference type="Proteomes" id="UP000789366">
    <property type="component" value="Unassembled WGS sequence"/>
</dbReference>
<name>A0ACA9MBG2_9GLOM</name>